<reference evidence="2 3" key="1">
    <citation type="submission" date="2018-08" db="EMBL/GenBank/DDBJ databases">
        <title>Genomic Encyclopedia of Archaeal and Bacterial Type Strains, Phase II (KMG-II): from individual species to whole genera.</title>
        <authorList>
            <person name="Goeker M."/>
        </authorList>
    </citation>
    <scope>NUCLEOTIDE SEQUENCE [LARGE SCALE GENOMIC DNA]</scope>
    <source>
        <strain evidence="2 3">DSM 2261</strain>
    </source>
</reference>
<name>A0ABX9JTF6_9BACT</name>
<feature type="region of interest" description="Disordered" evidence="1">
    <location>
        <begin position="128"/>
        <end position="310"/>
    </location>
</feature>
<feature type="compositionally biased region" description="Low complexity" evidence="1">
    <location>
        <begin position="225"/>
        <end position="235"/>
    </location>
</feature>
<evidence type="ECO:0000313" key="2">
    <source>
        <dbReference type="EMBL" id="REG26749.1"/>
    </source>
</evidence>
<feature type="compositionally biased region" description="Low complexity" evidence="1">
    <location>
        <begin position="185"/>
        <end position="199"/>
    </location>
</feature>
<keyword evidence="3" id="KW-1185">Reference proteome</keyword>
<proteinExistence type="predicted"/>
<accession>A0ABX9JTF6</accession>
<feature type="compositionally biased region" description="Basic and acidic residues" evidence="1">
    <location>
        <begin position="11"/>
        <end position="22"/>
    </location>
</feature>
<feature type="compositionally biased region" description="Basic residues" evidence="1">
    <location>
        <begin position="299"/>
        <end position="310"/>
    </location>
</feature>
<comment type="caution">
    <text evidence="2">The sequence shown here is derived from an EMBL/GenBank/DDBJ whole genome shotgun (WGS) entry which is preliminary data.</text>
</comment>
<feature type="compositionally biased region" description="Basic and acidic residues" evidence="1">
    <location>
        <begin position="156"/>
        <end position="165"/>
    </location>
</feature>
<organism evidence="2 3">
    <name type="scientific">Archangium gephyra</name>
    <dbReference type="NCBI Taxonomy" id="48"/>
    <lineage>
        <taxon>Bacteria</taxon>
        <taxon>Pseudomonadati</taxon>
        <taxon>Myxococcota</taxon>
        <taxon>Myxococcia</taxon>
        <taxon>Myxococcales</taxon>
        <taxon>Cystobacterineae</taxon>
        <taxon>Archangiaceae</taxon>
        <taxon>Archangium</taxon>
    </lineage>
</organism>
<feature type="compositionally biased region" description="Pro residues" evidence="1">
    <location>
        <begin position="1"/>
        <end position="10"/>
    </location>
</feature>
<feature type="compositionally biased region" description="Low complexity" evidence="1">
    <location>
        <begin position="260"/>
        <end position="282"/>
    </location>
</feature>
<dbReference type="Proteomes" id="UP000256345">
    <property type="component" value="Unassembled WGS sequence"/>
</dbReference>
<dbReference type="EMBL" id="QUMU01000011">
    <property type="protein sequence ID" value="REG26749.1"/>
    <property type="molecule type" value="Genomic_DNA"/>
</dbReference>
<feature type="compositionally biased region" description="Polar residues" evidence="1">
    <location>
        <begin position="244"/>
        <end position="259"/>
    </location>
</feature>
<evidence type="ECO:0000256" key="1">
    <source>
        <dbReference type="SAM" id="MobiDB-lite"/>
    </source>
</evidence>
<evidence type="ECO:0000313" key="3">
    <source>
        <dbReference type="Proteomes" id="UP000256345"/>
    </source>
</evidence>
<feature type="region of interest" description="Disordered" evidence="1">
    <location>
        <begin position="1"/>
        <end position="114"/>
    </location>
</feature>
<sequence>MTVPITPRPPGEGRGEGIEDRGFPSCGTRRVPGKDEGRWFFSGDEDVSGSGRKESPRVRVKPASRGGPVRGAVGMAPPSRGATGASRRARPDTGAAVSRAGGGRGTGPPVRGAVLGAEAGAGAECRTTGAAFTEGRRTELRTGRALTGASRPGGEGFEKGTRGRDGGVGTAPMTGMGSRRGGATGASDSSSSNPSSRCGAPRRTRSTQSAGGPRRVDRTSCLQCSGGPPSGRGTSPAPPERESSTGNSTEGSFRTDSAQPFTHRATARTRALPRLLSAPSAATVDGLEDERDGLDGHHLPQRIQRRALPP</sequence>
<gene>
    <name evidence="2" type="ORF">ATI61_111300</name>
</gene>
<protein>
    <submittedName>
        <fullName evidence="2">Uncharacterized protein</fullName>
    </submittedName>
</protein>